<dbReference type="PANTHER" id="PTHR43790">
    <property type="entry name" value="CARBOHYDRATE TRANSPORT ATP-BINDING PROTEIN MG119-RELATED"/>
    <property type="match status" value="1"/>
</dbReference>
<accession>A0A6M8SXI3</accession>
<proteinExistence type="predicted"/>
<keyword evidence="3" id="KW-1003">Cell membrane</keyword>
<organism evidence="11 12">
    <name type="scientific">Deefgea piscis</name>
    <dbReference type="NCBI Taxonomy" id="2739061"/>
    <lineage>
        <taxon>Bacteria</taxon>
        <taxon>Pseudomonadati</taxon>
        <taxon>Pseudomonadota</taxon>
        <taxon>Betaproteobacteria</taxon>
        <taxon>Neisseriales</taxon>
        <taxon>Chitinibacteraceae</taxon>
        <taxon>Deefgea</taxon>
    </lineage>
</organism>
<feature type="domain" description="ABC transporter" evidence="10">
    <location>
        <begin position="260"/>
        <end position="496"/>
    </location>
</feature>
<name>A0A6M8SXI3_9NEIS</name>
<keyword evidence="12" id="KW-1185">Reference proteome</keyword>
<evidence type="ECO:0000313" key="12">
    <source>
        <dbReference type="Proteomes" id="UP000504844"/>
    </source>
</evidence>
<dbReference type="GO" id="GO:0005524">
    <property type="term" value="F:ATP binding"/>
    <property type="evidence" value="ECO:0007669"/>
    <property type="project" value="UniProtKB-KW"/>
</dbReference>
<dbReference type="FunFam" id="3.40.50.300:FF:000127">
    <property type="entry name" value="Ribose import ATP-binding protein RbsA"/>
    <property type="match status" value="1"/>
</dbReference>
<dbReference type="CDD" id="cd03215">
    <property type="entry name" value="ABC_Carb_Monos_II"/>
    <property type="match status" value="1"/>
</dbReference>
<dbReference type="Proteomes" id="UP000504844">
    <property type="component" value="Chromosome"/>
</dbReference>
<dbReference type="GO" id="GO:0016887">
    <property type="term" value="F:ATP hydrolysis activity"/>
    <property type="evidence" value="ECO:0007669"/>
    <property type="project" value="InterPro"/>
</dbReference>
<dbReference type="SMART" id="SM00382">
    <property type="entry name" value="AAA"/>
    <property type="match status" value="2"/>
</dbReference>
<feature type="domain" description="ABC transporter" evidence="10">
    <location>
        <begin position="7"/>
        <end position="244"/>
    </location>
</feature>
<evidence type="ECO:0000256" key="5">
    <source>
        <dbReference type="ARBA" id="ARBA00022737"/>
    </source>
</evidence>
<keyword evidence="9" id="KW-0472">Membrane</keyword>
<dbReference type="InterPro" id="IPR003593">
    <property type="entry name" value="AAA+_ATPase"/>
</dbReference>
<keyword evidence="2" id="KW-0813">Transport</keyword>
<evidence type="ECO:0000259" key="10">
    <source>
        <dbReference type="PROSITE" id="PS50893"/>
    </source>
</evidence>
<evidence type="ECO:0000256" key="9">
    <source>
        <dbReference type="ARBA" id="ARBA00023136"/>
    </source>
</evidence>
<protein>
    <submittedName>
        <fullName evidence="11">Sugar ABC transporter ATP-binding protein</fullName>
    </submittedName>
</protein>
<comment type="subcellular location">
    <subcellularLocation>
        <location evidence="1">Cell membrane</location>
        <topology evidence="1">Peripheral membrane protein</topology>
    </subcellularLocation>
</comment>
<keyword evidence="7 11" id="KW-0067">ATP-binding</keyword>
<evidence type="ECO:0000256" key="4">
    <source>
        <dbReference type="ARBA" id="ARBA00022597"/>
    </source>
</evidence>
<evidence type="ECO:0000313" key="11">
    <source>
        <dbReference type="EMBL" id="QKJ67289.1"/>
    </source>
</evidence>
<sequence length="497" mass="54109">MSQQAAIVAKGIFKQFDGNAVLKGVNFELAHGEIHAVVGQNGAGKSTLMKVLNGTHQPDQGSLSIFGQVASFSSTSEARSRGIAMVYQELSLVPTMSVADNIFMNNWIIVGGLLDADAMRAATLRLLDKVGIANEISPDQLVESLSMGQRQLVEIAKALSSDAQIIILDEPTASLSDQEIERLFVAIRRLQSEGVSLIYITHYLRDIFKICNRVSVLRDGRCVQQWAVSETSVPQLVASMLGEAVARQNNWQRASTDFPQSATPLLEVENLVTSHLDEVSFKVYPGQIVGLAGLLGSGRTEILNAIFGLDPLDSGQIRINGRAVQIQSPAQAIAHGINLVPEDRRSQGLILDFSVMDNLWLCALRKLANPVFIDQNRAAEMAHELVKRLQVKTTGIDQIVRFLSGGNQQKVVIGKCLHTQAKVLLLDDPTFGIDLAAKHEIMHIVNDYVQQGNAVVFVSSEYSEIASFCDTTYIVKKGRIAGQLAATTEERLLAAVQ</sequence>
<dbReference type="InterPro" id="IPR003439">
    <property type="entry name" value="ABC_transporter-like_ATP-bd"/>
</dbReference>
<evidence type="ECO:0000256" key="6">
    <source>
        <dbReference type="ARBA" id="ARBA00022741"/>
    </source>
</evidence>
<evidence type="ECO:0000256" key="1">
    <source>
        <dbReference type="ARBA" id="ARBA00004202"/>
    </source>
</evidence>
<dbReference type="AlphaFoldDB" id="A0A6M8SXI3"/>
<evidence type="ECO:0000256" key="2">
    <source>
        <dbReference type="ARBA" id="ARBA00022448"/>
    </source>
</evidence>
<reference evidence="11 12" key="1">
    <citation type="submission" date="2020-05" db="EMBL/GenBank/DDBJ databases">
        <title>Complete genome sequence of Deefgea sp. D17.</title>
        <authorList>
            <person name="Bae J.-W."/>
            <person name="Han J.E."/>
        </authorList>
    </citation>
    <scope>NUCLEOTIDE SEQUENCE [LARGE SCALE GENOMIC DNA]</scope>
    <source>
        <strain evidence="11 12">D17</strain>
    </source>
</reference>
<dbReference type="RefSeq" id="WP_173533792.1">
    <property type="nucleotide sequence ID" value="NZ_CP054143.1"/>
</dbReference>
<dbReference type="InterPro" id="IPR050107">
    <property type="entry name" value="ABC_carbohydrate_import_ATPase"/>
</dbReference>
<evidence type="ECO:0000256" key="3">
    <source>
        <dbReference type="ARBA" id="ARBA00022475"/>
    </source>
</evidence>
<dbReference type="PANTHER" id="PTHR43790:SF3">
    <property type="entry name" value="D-ALLOSE IMPORT ATP-BINDING PROTEIN ALSA-RELATED"/>
    <property type="match status" value="1"/>
</dbReference>
<dbReference type="InterPro" id="IPR017871">
    <property type="entry name" value="ABC_transporter-like_CS"/>
</dbReference>
<gene>
    <name evidence="11" type="ORF">HQN60_11585</name>
</gene>
<evidence type="ECO:0000256" key="8">
    <source>
        <dbReference type="ARBA" id="ARBA00022967"/>
    </source>
</evidence>
<keyword evidence="5" id="KW-0677">Repeat</keyword>
<dbReference type="PROSITE" id="PS00211">
    <property type="entry name" value="ABC_TRANSPORTER_1"/>
    <property type="match status" value="1"/>
</dbReference>
<dbReference type="EMBL" id="CP054143">
    <property type="protein sequence ID" value="QKJ67289.1"/>
    <property type="molecule type" value="Genomic_DNA"/>
</dbReference>
<dbReference type="CDD" id="cd03216">
    <property type="entry name" value="ABC_Carb_Monos_I"/>
    <property type="match status" value="1"/>
</dbReference>
<keyword evidence="4" id="KW-0762">Sugar transport</keyword>
<dbReference type="Gene3D" id="3.40.50.300">
    <property type="entry name" value="P-loop containing nucleotide triphosphate hydrolases"/>
    <property type="match status" value="2"/>
</dbReference>
<keyword evidence="8" id="KW-1278">Translocase</keyword>
<dbReference type="SUPFAM" id="SSF52540">
    <property type="entry name" value="P-loop containing nucleoside triphosphate hydrolases"/>
    <property type="match status" value="2"/>
</dbReference>
<dbReference type="Pfam" id="PF00005">
    <property type="entry name" value="ABC_tran"/>
    <property type="match status" value="2"/>
</dbReference>
<evidence type="ECO:0000256" key="7">
    <source>
        <dbReference type="ARBA" id="ARBA00022840"/>
    </source>
</evidence>
<keyword evidence="6" id="KW-0547">Nucleotide-binding</keyword>
<dbReference type="KEGG" id="dee:HQN60_11585"/>
<dbReference type="GO" id="GO:0005886">
    <property type="term" value="C:plasma membrane"/>
    <property type="evidence" value="ECO:0007669"/>
    <property type="project" value="UniProtKB-SubCell"/>
</dbReference>
<dbReference type="PROSITE" id="PS50893">
    <property type="entry name" value="ABC_TRANSPORTER_2"/>
    <property type="match status" value="2"/>
</dbReference>
<dbReference type="InterPro" id="IPR027417">
    <property type="entry name" value="P-loop_NTPase"/>
</dbReference>